<organism evidence="1 2">
    <name type="scientific">Fusarium agapanthi</name>
    <dbReference type="NCBI Taxonomy" id="1803897"/>
    <lineage>
        <taxon>Eukaryota</taxon>
        <taxon>Fungi</taxon>
        <taxon>Dikarya</taxon>
        <taxon>Ascomycota</taxon>
        <taxon>Pezizomycotina</taxon>
        <taxon>Sordariomycetes</taxon>
        <taxon>Hypocreomycetidae</taxon>
        <taxon>Hypocreales</taxon>
        <taxon>Nectriaceae</taxon>
        <taxon>Fusarium</taxon>
        <taxon>Fusarium fujikuroi species complex</taxon>
    </lineage>
</organism>
<dbReference type="AlphaFoldDB" id="A0A9P5B6R3"/>
<evidence type="ECO:0000313" key="2">
    <source>
        <dbReference type="Proteomes" id="UP000737391"/>
    </source>
</evidence>
<name>A0A9P5B6R3_9HYPO</name>
<feature type="non-terminal residue" evidence="1">
    <location>
        <position position="1"/>
    </location>
</feature>
<comment type="caution">
    <text evidence="1">The sequence shown here is derived from an EMBL/GenBank/DDBJ whole genome shotgun (WGS) entry which is preliminary data.</text>
</comment>
<proteinExistence type="predicted"/>
<reference evidence="1" key="1">
    <citation type="submission" date="2020-01" db="EMBL/GenBank/DDBJ databases">
        <title>Identification and distribution of gene clusters putatively required for synthesis of sphingolipid metabolism inhibitors in phylogenetically diverse species of the filamentous fungus Fusarium.</title>
        <authorList>
            <person name="Kim H.-S."/>
            <person name="Busman M."/>
            <person name="Brown D.W."/>
            <person name="Divon H."/>
            <person name="Uhlig S."/>
            <person name="Proctor R.H."/>
        </authorList>
    </citation>
    <scope>NUCLEOTIDE SEQUENCE</scope>
    <source>
        <strain evidence="1">NRRL 31653</strain>
    </source>
</reference>
<gene>
    <name evidence="1" type="ORF">FAGAP_8243</name>
</gene>
<accession>A0A9P5B6R3</accession>
<protein>
    <submittedName>
        <fullName evidence="1">Uncharacterized protein</fullName>
    </submittedName>
</protein>
<sequence length="413" mass="46124">MEYTTVPWSSLDFIRELWPTITARYDTKQCKGFLAEFGIASVDGVDAKGGSKSDSKSDNKFDTTGFLHDNSVAYYETSDGYTDIVFQPLFKEASFGHWVQMEVKITESESKVPKYYPLGEVWIGDGKKDKPKNPYQLSNHFSSPRTSEFAPSYNSSISVTGLNPDSSQTTKPMLTNTNPLKRARSSFDMASAPSHPNVNPLKRVRCDVGMASAPGLPRPQNWHNSSSSITGLNVNYCQSITKPLEERTYNFDIALAPALPYPQIWGKGQRYSVVINTVFEELERKKVVLRNACHSLPADKFRCRGEYSWVPPNERLWYVPGSESEIETAAGCTLAYAGNFLSLRRSLLMHQSPTSCTNEARCVTSMISYTGTPEILGYNKGFDYDMWVAFDGIDYDVGADLGGFPTKIIDQYG</sequence>
<dbReference type="Proteomes" id="UP000737391">
    <property type="component" value="Unassembled WGS sequence"/>
</dbReference>
<keyword evidence="2" id="KW-1185">Reference proteome</keyword>
<dbReference type="EMBL" id="LUFC02000623">
    <property type="protein sequence ID" value="KAF4495613.1"/>
    <property type="molecule type" value="Genomic_DNA"/>
</dbReference>
<evidence type="ECO:0000313" key="1">
    <source>
        <dbReference type="EMBL" id="KAF4495613.1"/>
    </source>
</evidence>
<dbReference type="OrthoDB" id="5095320at2759"/>